<evidence type="ECO:0000313" key="15">
    <source>
        <dbReference type="EMBL" id="GAA0382641.1"/>
    </source>
</evidence>
<keyword evidence="11" id="KW-0479">Metal-binding</keyword>
<keyword evidence="9" id="KW-0808">Transferase</keyword>
<dbReference type="InterPro" id="IPR015813">
    <property type="entry name" value="Pyrv/PenolPyrv_kinase-like_dom"/>
</dbReference>
<dbReference type="NCBIfam" id="TIGR01417">
    <property type="entry name" value="PTS_I_fam"/>
    <property type="match status" value="1"/>
</dbReference>
<evidence type="ECO:0000256" key="10">
    <source>
        <dbReference type="ARBA" id="ARBA00022683"/>
    </source>
</evidence>
<dbReference type="InterPro" id="IPR050499">
    <property type="entry name" value="PEP-utilizing_PTS_enzyme"/>
</dbReference>
<evidence type="ECO:0000313" key="16">
    <source>
        <dbReference type="Proteomes" id="UP001500791"/>
    </source>
</evidence>
<dbReference type="PANTHER" id="PTHR46244:SF6">
    <property type="entry name" value="PHOSPHOENOLPYRUVATE-PROTEIN PHOSPHOTRANSFERASE"/>
    <property type="match status" value="1"/>
</dbReference>
<dbReference type="Gene3D" id="3.50.30.10">
    <property type="entry name" value="Phosphohistidine domain"/>
    <property type="match status" value="1"/>
</dbReference>
<dbReference type="Gene3D" id="3.20.20.60">
    <property type="entry name" value="Phosphoenolpyruvate-binding domains"/>
    <property type="match status" value="1"/>
</dbReference>
<dbReference type="SMART" id="SM00065">
    <property type="entry name" value="GAF"/>
    <property type="match status" value="1"/>
</dbReference>
<evidence type="ECO:0000256" key="3">
    <source>
        <dbReference type="ARBA" id="ARBA00004496"/>
    </source>
</evidence>
<dbReference type="InterPro" id="IPR000121">
    <property type="entry name" value="PEP_util_C"/>
</dbReference>
<dbReference type="PANTHER" id="PTHR46244">
    <property type="entry name" value="PHOSPHOENOLPYRUVATE-PROTEIN PHOSPHOTRANSFERASE"/>
    <property type="match status" value="1"/>
</dbReference>
<proteinExistence type="inferred from homology"/>
<comment type="subcellular location">
    <subcellularLocation>
        <location evidence="3">Cytoplasm</location>
    </subcellularLocation>
</comment>
<evidence type="ECO:0000256" key="4">
    <source>
        <dbReference type="ARBA" id="ARBA00007837"/>
    </source>
</evidence>
<sequence length="767" mass="83887">MVKNAGLTTRGPRNLLRQIREALAGGYGAGGASGVAVAGAQQRLDMVVGIIARSMVAEVCSIYLRRGSGELELFATEGLNPAAVHNTRLRPGEGLVGEVARLARPISLSNAQEHPNFSYRPETGEDPFNAFLGAPLLRGGRAIGVLVVQNRAARVYDEDELEDIQNIAMVLSETVASGGLLADAELRDVELSPHRPERLSGQKFSEGLAVGRAVLHEAPVPPEKLLADDPALEEVRLQDGLSALKSSIDLLLEGGQAKLGGTPYEVLETYRMFADDRGWNRSLEEAVRSGLTAEAAVDRARNEHRARFASARDPYIRERLHDFEDLANRLLRVLMGDNPGERQLPDDAILVARNLGPADLLEYPRSKLKGLLLEEGSPAGHAAIVARALQIPCVGRLTGLRDRLSEGDPVIVDGETGEAFLRPRQDMLVALQSRMEVREQQRAEFDQLRDTPAITLDGTRIMVLTNAGLAVDLENLDMTGAEGIGLFRTEFQFMVADELPKLTAQTALYKLVLDAAGNRPVTFRTLDIGGDKILPYLEPEREENPAMGRRAIRLGLDRPALLRMQLRALLSAAAGRELRVMFPMIATVEEFRRAREMVDREMEWARRRGRTLPRLTRVGAMIECPSLLWHLDALLPLTDFVSIGTNDLMQYMFAADRTNPRVADRYDPLSPPALRALLEIREKCTDTNTPVSICGELAGKPLEAFALIALGFDRLSAPASGVGPVKRMILSTDLKAARRGMEPLLASSASSVRGELESLARKLNLAI</sequence>
<evidence type="ECO:0000256" key="2">
    <source>
        <dbReference type="ARBA" id="ARBA00001946"/>
    </source>
</evidence>
<dbReference type="SUPFAM" id="SSF52009">
    <property type="entry name" value="Phosphohistidine domain"/>
    <property type="match status" value="1"/>
</dbReference>
<keyword evidence="12" id="KW-0418">Kinase</keyword>
<reference evidence="15 16" key="1">
    <citation type="journal article" date="2019" name="Int. J. Syst. Evol. Microbiol.">
        <title>The Global Catalogue of Microorganisms (GCM) 10K type strain sequencing project: providing services to taxonomists for standard genome sequencing and annotation.</title>
        <authorList>
            <consortium name="The Broad Institute Genomics Platform"/>
            <consortium name="The Broad Institute Genome Sequencing Center for Infectious Disease"/>
            <person name="Wu L."/>
            <person name="Ma J."/>
        </authorList>
    </citation>
    <scope>NUCLEOTIDE SEQUENCE [LARGE SCALE GENOMIC DNA]</scope>
    <source>
        <strain evidence="15 16">JCM 13476</strain>
    </source>
</reference>
<organism evidence="15 16">
    <name type="scientific">Brevundimonas terrae</name>
    <dbReference type="NCBI Taxonomy" id="363631"/>
    <lineage>
        <taxon>Bacteria</taxon>
        <taxon>Pseudomonadati</taxon>
        <taxon>Pseudomonadota</taxon>
        <taxon>Alphaproteobacteria</taxon>
        <taxon>Caulobacterales</taxon>
        <taxon>Caulobacteraceae</taxon>
        <taxon>Brevundimonas</taxon>
    </lineage>
</organism>
<keyword evidence="6" id="KW-0813">Transport</keyword>
<feature type="domain" description="GAF" evidence="14">
    <location>
        <begin position="39"/>
        <end position="185"/>
    </location>
</feature>
<comment type="cofactor">
    <cofactor evidence="2">
        <name>Mg(2+)</name>
        <dbReference type="ChEBI" id="CHEBI:18420"/>
    </cofactor>
</comment>
<gene>
    <name evidence="15" type="primary">ptsP</name>
    <name evidence="15" type="ORF">GCM10009093_07000</name>
</gene>
<dbReference type="InterPro" id="IPR029016">
    <property type="entry name" value="GAF-like_dom_sf"/>
</dbReference>
<dbReference type="InterPro" id="IPR008279">
    <property type="entry name" value="PEP-util_enz_mobile_dom"/>
</dbReference>
<dbReference type="Pfam" id="PF02896">
    <property type="entry name" value="PEP-utilizers_C"/>
    <property type="match status" value="1"/>
</dbReference>
<name>A0ABN0Y4U2_9CAUL</name>
<dbReference type="InterPro" id="IPR040442">
    <property type="entry name" value="Pyrv_kinase-like_dom_sf"/>
</dbReference>
<evidence type="ECO:0000256" key="5">
    <source>
        <dbReference type="ARBA" id="ARBA00012232"/>
    </source>
</evidence>
<evidence type="ECO:0000256" key="12">
    <source>
        <dbReference type="ARBA" id="ARBA00022777"/>
    </source>
</evidence>
<dbReference type="Pfam" id="PF01590">
    <property type="entry name" value="GAF"/>
    <property type="match status" value="1"/>
</dbReference>
<evidence type="ECO:0000256" key="11">
    <source>
        <dbReference type="ARBA" id="ARBA00022723"/>
    </source>
</evidence>
<dbReference type="RefSeq" id="WP_167175124.1">
    <property type="nucleotide sequence ID" value="NZ_BAAAEJ010000003.1"/>
</dbReference>
<accession>A0ABN0Y4U2</accession>
<dbReference type="InterPro" id="IPR008731">
    <property type="entry name" value="PTS_EIN"/>
</dbReference>
<evidence type="ECO:0000256" key="6">
    <source>
        <dbReference type="ARBA" id="ARBA00022448"/>
    </source>
</evidence>
<comment type="caution">
    <text evidence="15">The sequence shown here is derived from an EMBL/GenBank/DDBJ whole genome shotgun (WGS) entry which is preliminary data.</text>
</comment>
<dbReference type="Pfam" id="PF00391">
    <property type="entry name" value="PEP-utilizers"/>
    <property type="match status" value="1"/>
</dbReference>
<dbReference type="EMBL" id="BAAAEJ010000003">
    <property type="protein sequence ID" value="GAA0382641.1"/>
    <property type="molecule type" value="Genomic_DNA"/>
</dbReference>
<dbReference type="SUPFAM" id="SSF51621">
    <property type="entry name" value="Phosphoenolpyruvate/pyruvate domain"/>
    <property type="match status" value="1"/>
</dbReference>
<evidence type="ECO:0000256" key="1">
    <source>
        <dbReference type="ARBA" id="ARBA00000683"/>
    </source>
</evidence>
<evidence type="ECO:0000256" key="8">
    <source>
        <dbReference type="ARBA" id="ARBA00022597"/>
    </source>
</evidence>
<dbReference type="EC" id="2.7.3.9" evidence="5"/>
<comment type="catalytic activity">
    <reaction evidence="1">
        <text>L-histidyl-[protein] + phosphoenolpyruvate = N(pros)-phospho-L-histidyl-[protein] + pyruvate</text>
        <dbReference type="Rhea" id="RHEA:23880"/>
        <dbReference type="Rhea" id="RHEA-COMP:9745"/>
        <dbReference type="Rhea" id="RHEA-COMP:9746"/>
        <dbReference type="ChEBI" id="CHEBI:15361"/>
        <dbReference type="ChEBI" id="CHEBI:29979"/>
        <dbReference type="ChEBI" id="CHEBI:58702"/>
        <dbReference type="ChEBI" id="CHEBI:64837"/>
        <dbReference type="EC" id="2.7.3.9"/>
    </reaction>
</comment>
<keyword evidence="13" id="KW-0460">Magnesium</keyword>
<comment type="similarity">
    <text evidence="4">Belongs to the PEP-utilizing enzyme family.</text>
</comment>
<dbReference type="PRINTS" id="PR01736">
    <property type="entry name" value="PHPHTRNFRASE"/>
</dbReference>
<evidence type="ECO:0000259" key="14">
    <source>
        <dbReference type="SMART" id="SM00065"/>
    </source>
</evidence>
<dbReference type="SUPFAM" id="SSF55781">
    <property type="entry name" value="GAF domain-like"/>
    <property type="match status" value="1"/>
</dbReference>
<dbReference type="Gene3D" id="3.30.450.40">
    <property type="match status" value="1"/>
</dbReference>
<dbReference type="Pfam" id="PF05524">
    <property type="entry name" value="PEP-utilisers_N"/>
    <property type="match status" value="1"/>
</dbReference>
<dbReference type="InterPro" id="IPR003018">
    <property type="entry name" value="GAF"/>
</dbReference>
<dbReference type="InterPro" id="IPR006318">
    <property type="entry name" value="PTS_EI-like"/>
</dbReference>
<keyword evidence="8" id="KW-0762">Sugar transport</keyword>
<evidence type="ECO:0000256" key="9">
    <source>
        <dbReference type="ARBA" id="ARBA00022679"/>
    </source>
</evidence>
<keyword evidence="7" id="KW-0963">Cytoplasm</keyword>
<dbReference type="Proteomes" id="UP001500791">
    <property type="component" value="Unassembled WGS sequence"/>
</dbReference>
<dbReference type="Gene3D" id="1.10.274.10">
    <property type="entry name" value="PtsI, HPr-binding domain"/>
    <property type="match status" value="1"/>
</dbReference>
<keyword evidence="10" id="KW-0598">Phosphotransferase system</keyword>
<dbReference type="InterPro" id="IPR036637">
    <property type="entry name" value="Phosphohistidine_dom_sf"/>
</dbReference>
<keyword evidence="16" id="KW-1185">Reference proteome</keyword>
<dbReference type="InterPro" id="IPR036618">
    <property type="entry name" value="PtsI_HPr-bd_sf"/>
</dbReference>
<dbReference type="SUPFAM" id="SSF47831">
    <property type="entry name" value="Enzyme I of the PEP:sugar phosphotransferase system HPr-binding (sub)domain"/>
    <property type="match status" value="1"/>
</dbReference>
<evidence type="ECO:0000256" key="13">
    <source>
        <dbReference type="ARBA" id="ARBA00022842"/>
    </source>
</evidence>
<protein>
    <recommendedName>
        <fullName evidence="5">phosphoenolpyruvate--protein phosphotransferase</fullName>
        <ecNumber evidence="5">2.7.3.9</ecNumber>
    </recommendedName>
</protein>
<evidence type="ECO:0000256" key="7">
    <source>
        <dbReference type="ARBA" id="ARBA00022490"/>
    </source>
</evidence>